<evidence type="ECO:0000313" key="5">
    <source>
        <dbReference type="Proteomes" id="UP000000391"/>
    </source>
</evidence>
<dbReference type="InterPro" id="IPR023467">
    <property type="entry name" value="MeTrfase_MtrH/MtxH"/>
</dbReference>
<comment type="similarity">
    <text evidence="1">Belongs to the MtrH family.</text>
</comment>
<gene>
    <name evidence="4" type="ordered locus">Metev_1386</name>
</gene>
<sequence length="312" mass="33912">MFKFRKEQEIVNIAGVKVGGQPGELPTVLAGTIFYRGHKIIKNESRGTFDKNAAETLVNIQETNSDETGNPHMLHIYGTTPENVCNYIDFISEITDAPFIIDSSETEVRKKALEYVTEVGLSDKTIYNSVNMSISKDEEQALKNSDVFSSIILGFNAIDSSMEGRMKILENGGGAIDRGLLEIAEDCGISNIMVDPSITPMGNGAGIALRMTANVKAKWGYPTGSGIHNAPSSWNWLKEQGKKDPLVYRMCDISSTCMQQMATGDFVLYGPIENAPYTFPVAAMGDIMVSEASAGIGTDLGQPSNHPINRLL</sequence>
<evidence type="ECO:0000256" key="1">
    <source>
        <dbReference type="ARBA" id="ARBA00006230"/>
    </source>
</evidence>
<evidence type="ECO:0000256" key="3">
    <source>
        <dbReference type="ARBA" id="ARBA00022679"/>
    </source>
</evidence>
<dbReference type="Proteomes" id="UP000000391">
    <property type="component" value="Chromosome"/>
</dbReference>
<dbReference type="InterPro" id="IPR028342">
    <property type="entry name" value="MtrH"/>
</dbReference>
<evidence type="ECO:0000313" key="4">
    <source>
        <dbReference type="EMBL" id="ADI74242.1"/>
    </source>
</evidence>
<dbReference type="GeneID" id="9347023"/>
<name>D7E9H0_METEZ</name>
<keyword evidence="5" id="KW-1185">Reference proteome</keyword>
<accession>D7E9H0</accession>
<dbReference type="SUPFAM" id="SSF51717">
    <property type="entry name" value="Dihydropteroate synthetase-like"/>
    <property type="match status" value="1"/>
</dbReference>
<dbReference type="HOGENOM" id="CLU_048697_0_0_2"/>
<dbReference type="GO" id="GO:0032259">
    <property type="term" value="P:methylation"/>
    <property type="evidence" value="ECO:0007669"/>
    <property type="project" value="UniProtKB-KW"/>
</dbReference>
<dbReference type="InterPro" id="IPR011005">
    <property type="entry name" value="Dihydropteroate_synth-like_sf"/>
</dbReference>
<evidence type="ECO:0000256" key="2">
    <source>
        <dbReference type="ARBA" id="ARBA00022603"/>
    </source>
</evidence>
<dbReference type="Gene3D" id="3.20.20.20">
    <property type="entry name" value="Dihydropteroate synthase-like"/>
    <property type="match status" value="1"/>
</dbReference>
<dbReference type="GO" id="GO:0008168">
    <property type="term" value="F:methyltransferase activity"/>
    <property type="evidence" value="ECO:0007669"/>
    <property type="project" value="UniProtKB-KW"/>
</dbReference>
<keyword evidence="2 4" id="KW-0489">Methyltransferase</keyword>
<dbReference type="KEGG" id="mev:Metev_1386"/>
<dbReference type="PIRSF" id="PIRSF500206">
    <property type="entry name" value="MtrH"/>
    <property type="match status" value="1"/>
</dbReference>
<dbReference type="OrthoDB" id="18811at2157"/>
<proteinExistence type="inferred from homology"/>
<organism evidence="4 5">
    <name type="scientific">Methanohalobium evestigatum (strain ATCC BAA-1072 / DSM 3721 / NBRC 107634 / OCM 161 / Z-7303)</name>
    <dbReference type="NCBI Taxonomy" id="644295"/>
    <lineage>
        <taxon>Archaea</taxon>
        <taxon>Methanobacteriati</taxon>
        <taxon>Methanobacteriota</taxon>
        <taxon>Stenosarchaea group</taxon>
        <taxon>Methanomicrobia</taxon>
        <taxon>Methanosarcinales</taxon>
        <taxon>Methanosarcinaceae</taxon>
        <taxon>Methanohalobium</taxon>
    </lineage>
</organism>
<dbReference type="RefSeq" id="WP_013194807.1">
    <property type="nucleotide sequence ID" value="NC_014253.1"/>
</dbReference>
<dbReference type="AlphaFoldDB" id="D7E9H0"/>
<dbReference type="GO" id="GO:0006730">
    <property type="term" value="P:one-carbon metabolic process"/>
    <property type="evidence" value="ECO:0007669"/>
    <property type="project" value="InterPro"/>
</dbReference>
<reference evidence="4 5" key="1">
    <citation type="submission" date="2010-06" db="EMBL/GenBank/DDBJ databases">
        <title>Complete sequence chromosome of Methanohalobium evestigatum Z-7303.</title>
        <authorList>
            <consortium name="US DOE Joint Genome Institute"/>
            <person name="Lucas S."/>
            <person name="Copeland A."/>
            <person name="Lapidus A."/>
            <person name="Cheng J.-F."/>
            <person name="Bruce D."/>
            <person name="Goodwin L."/>
            <person name="Pitluck S."/>
            <person name="Saunders E."/>
            <person name="Detter J.C."/>
            <person name="Han C."/>
            <person name="Tapia R."/>
            <person name="Land M."/>
            <person name="Hauser L."/>
            <person name="Kyrpides N."/>
            <person name="Mikhailova N."/>
            <person name="Sieprawska-Lupa M."/>
            <person name="Whitman W.B."/>
            <person name="Anderson I."/>
            <person name="Woyke T."/>
        </authorList>
    </citation>
    <scope>NUCLEOTIDE SEQUENCE [LARGE SCALE GENOMIC DNA]</scope>
    <source>
        <strain evidence="5">ATCC BAA-1072 / DSM 3721 / NBRC 107634 / OCM 161 / Z-7303</strain>
    </source>
</reference>
<dbReference type="NCBIfam" id="TIGR01114">
    <property type="entry name" value="mtrH"/>
    <property type="match status" value="1"/>
</dbReference>
<protein>
    <submittedName>
        <fullName evidence="4">Tetrahydromethanopterin S-methyltransferase, MtrH subunit</fullName>
        <ecNumber evidence="4">2.1.1.86</ecNumber>
    </submittedName>
</protein>
<keyword evidence="3 4" id="KW-0808">Transferase</keyword>
<dbReference type="PIRSF" id="PIRSF004960">
    <property type="entry name" value="MtrH_MtxH"/>
    <property type="match status" value="1"/>
</dbReference>
<dbReference type="Pfam" id="PF02007">
    <property type="entry name" value="MtrH"/>
    <property type="match status" value="1"/>
</dbReference>
<dbReference type="STRING" id="644295.Metev_1386"/>
<dbReference type="EC" id="2.1.1.86" evidence="4"/>
<dbReference type="EMBL" id="CP002069">
    <property type="protein sequence ID" value="ADI74242.1"/>
    <property type="molecule type" value="Genomic_DNA"/>
</dbReference>